<keyword evidence="2" id="KW-1185">Reference proteome</keyword>
<name>A0ABQ4G965_9ACTN</name>
<comment type="caution">
    <text evidence="1">The sequence shown here is derived from an EMBL/GenBank/DDBJ whole genome shotgun (WGS) entry which is preliminary data.</text>
</comment>
<dbReference type="EMBL" id="BOOC01000040">
    <property type="protein sequence ID" value="GIH43569.1"/>
    <property type="molecule type" value="Genomic_DNA"/>
</dbReference>
<sequence>MKRAIIGALGVAAGGVAVARWLASRRVPAAFEDEATRWLGVTVNRSQDEIMPGGRVPEPLAELDAEVRVNRAPGGRGTELYARPREHVPTGATAVLSRIRGDDPRQAVRVALREAKCVAETGEVLRPDAPIGTTRPTLPGKVLDAALRRAPGEGRL</sequence>
<protein>
    <submittedName>
        <fullName evidence="1">Uncharacterized protein</fullName>
    </submittedName>
</protein>
<accession>A0ABQ4G965</accession>
<dbReference type="Proteomes" id="UP000603904">
    <property type="component" value="Unassembled WGS sequence"/>
</dbReference>
<proteinExistence type="predicted"/>
<evidence type="ECO:0000313" key="2">
    <source>
        <dbReference type="Proteomes" id="UP000603904"/>
    </source>
</evidence>
<reference evidence="1 2" key="1">
    <citation type="submission" date="2021-01" db="EMBL/GenBank/DDBJ databases">
        <title>Whole genome shotgun sequence of Microbispora corallina NBRC 16416.</title>
        <authorList>
            <person name="Komaki H."/>
            <person name="Tamura T."/>
        </authorList>
    </citation>
    <scope>NUCLEOTIDE SEQUENCE [LARGE SCALE GENOMIC DNA]</scope>
    <source>
        <strain evidence="1 2">NBRC 16416</strain>
    </source>
</reference>
<evidence type="ECO:0000313" key="1">
    <source>
        <dbReference type="EMBL" id="GIH43569.1"/>
    </source>
</evidence>
<gene>
    <name evidence="1" type="ORF">Mco01_65690</name>
</gene>
<dbReference type="RefSeq" id="WP_204060643.1">
    <property type="nucleotide sequence ID" value="NZ_BAAAGP010000023.1"/>
</dbReference>
<organism evidence="1 2">
    <name type="scientific">Microbispora corallina</name>
    <dbReference type="NCBI Taxonomy" id="83302"/>
    <lineage>
        <taxon>Bacteria</taxon>
        <taxon>Bacillati</taxon>
        <taxon>Actinomycetota</taxon>
        <taxon>Actinomycetes</taxon>
        <taxon>Streptosporangiales</taxon>
        <taxon>Streptosporangiaceae</taxon>
        <taxon>Microbispora</taxon>
    </lineage>
</organism>